<evidence type="ECO:0000256" key="7">
    <source>
        <dbReference type="SAM" id="MobiDB-lite"/>
    </source>
</evidence>
<feature type="chain" id="PRO_5008771916" description="tRNA/rRNA methyltransferase SpoU type domain-containing protein" evidence="8">
    <location>
        <begin position="24"/>
        <end position="323"/>
    </location>
</feature>
<dbReference type="InterPro" id="IPR029028">
    <property type="entry name" value="Alpha/beta_knot_MTases"/>
</dbReference>
<evidence type="ECO:0000256" key="8">
    <source>
        <dbReference type="SAM" id="SignalP"/>
    </source>
</evidence>
<reference evidence="12" key="2">
    <citation type="submission" date="2012-11" db="EMBL/GenBank/DDBJ databases">
        <authorList>
            <person name="Kuo A."/>
            <person name="Curtis B.A."/>
            <person name="Tanifuji G."/>
            <person name="Burki F."/>
            <person name="Gruber A."/>
            <person name="Irimia M."/>
            <person name="Maruyama S."/>
            <person name="Arias M.C."/>
            <person name="Ball S.G."/>
            <person name="Gile G.H."/>
            <person name="Hirakawa Y."/>
            <person name="Hopkins J.F."/>
            <person name="Rensing S.A."/>
            <person name="Schmutz J."/>
            <person name="Symeonidi A."/>
            <person name="Elias M."/>
            <person name="Eveleigh R.J."/>
            <person name="Herman E.K."/>
            <person name="Klute M.J."/>
            <person name="Nakayama T."/>
            <person name="Obornik M."/>
            <person name="Reyes-Prieto A."/>
            <person name="Armbrust E.V."/>
            <person name="Aves S.J."/>
            <person name="Beiko R.G."/>
            <person name="Coutinho P."/>
            <person name="Dacks J.B."/>
            <person name="Durnford D.G."/>
            <person name="Fast N.M."/>
            <person name="Green B.R."/>
            <person name="Grisdale C."/>
            <person name="Hempe F."/>
            <person name="Henrissat B."/>
            <person name="Hoppner M.P."/>
            <person name="Ishida K.-I."/>
            <person name="Kim E."/>
            <person name="Koreny L."/>
            <person name="Kroth P.G."/>
            <person name="Liu Y."/>
            <person name="Malik S.-B."/>
            <person name="Maier U.G."/>
            <person name="McRose D."/>
            <person name="Mock T."/>
            <person name="Neilson J.A."/>
            <person name="Onodera N.T."/>
            <person name="Poole A.M."/>
            <person name="Pritham E.J."/>
            <person name="Richards T.A."/>
            <person name="Rocap G."/>
            <person name="Roy S.W."/>
            <person name="Sarai C."/>
            <person name="Schaack S."/>
            <person name="Shirato S."/>
            <person name="Slamovits C.H."/>
            <person name="Spencer D.F."/>
            <person name="Suzuki S."/>
            <person name="Worden A.Z."/>
            <person name="Zauner S."/>
            <person name="Barry K."/>
            <person name="Bell C."/>
            <person name="Bharti A.K."/>
            <person name="Crow J.A."/>
            <person name="Grimwood J."/>
            <person name="Kramer R."/>
            <person name="Lindquist E."/>
            <person name="Lucas S."/>
            <person name="Salamov A."/>
            <person name="McFadden G.I."/>
            <person name="Lane C.E."/>
            <person name="Keeling P.J."/>
            <person name="Gray M.W."/>
            <person name="Grigoriev I.V."/>
            <person name="Archibald J.M."/>
        </authorList>
    </citation>
    <scope>NUCLEOTIDE SEQUENCE</scope>
    <source>
        <strain evidence="12">CCMP2712</strain>
    </source>
</reference>
<dbReference type="PANTHER" id="PTHR43453">
    <property type="entry name" value="RRNA METHYLASE-LIKE"/>
    <property type="match status" value="1"/>
</dbReference>
<dbReference type="GeneID" id="17310018"/>
<dbReference type="KEGG" id="gtt:GUITHDRAFT_133205"/>
<evidence type="ECO:0000256" key="3">
    <source>
        <dbReference type="ARBA" id="ARBA00022679"/>
    </source>
</evidence>
<dbReference type="InterPro" id="IPR001537">
    <property type="entry name" value="SpoU_MeTrfase"/>
</dbReference>
<dbReference type="SUPFAM" id="SSF75217">
    <property type="entry name" value="alpha/beta knot"/>
    <property type="match status" value="1"/>
</dbReference>
<evidence type="ECO:0000313" key="11">
    <source>
        <dbReference type="EnsemblProtists" id="EKX53506"/>
    </source>
</evidence>
<reference evidence="10 12" key="1">
    <citation type="journal article" date="2012" name="Nature">
        <title>Algal genomes reveal evolutionary mosaicism and the fate of nucleomorphs.</title>
        <authorList>
            <consortium name="DOE Joint Genome Institute"/>
            <person name="Curtis B.A."/>
            <person name="Tanifuji G."/>
            <person name="Burki F."/>
            <person name="Gruber A."/>
            <person name="Irimia M."/>
            <person name="Maruyama S."/>
            <person name="Arias M.C."/>
            <person name="Ball S.G."/>
            <person name="Gile G.H."/>
            <person name="Hirakawa Y."/>
            <person name="Hopkins J.F."/>
            <person name="Kuo A."/>
            <person name="Rensing S.A."/>
            <person name="Schmutz J."/>
            <person name="Symeonidi A."/>
            <person name="Elias M."/>
            <person name="Eveleigh R.J."/>
            <person name="Herman E.K."/>
            <person name="Klute M.J."/>
            <person name="Nakayama T."/>
            <person name="Obornik M."/>
            <person name="Reyes-Prieto A."/>
            <person name="Armbrust E.V."/>
            <person name="Aves S.J."/>
            <person name="Beiko R.G."/>
            <person name="Coutinho P."/>
            <person name="Dacks J.B."/>
            <person name="Durnford D.G."/>
            <person name="Fast N.M."/>
            <person name="Green B.R."/>
            <person name="Grisdale C.J."/>
            <person name="Hempel F."/>
            <person name="Henrissat B."/>
            <person name="Hoppner M.P."/>
            <person name="Ishida K."/>
            <person name="Kim E."/>
            <person name="Koreny L."/>
            <person name="Kroth P.G."/>
            <person name="Liu Y."/>
            <person name="Malik S.B."/>
            <person name="Maier U.G."/>
            <person name="McRose D."/>
            <person name="Mock T."/>
            <person name="Neilson J.A."/>
            <person name="Onodera N.T."/>
            <person name="Poole A.M."/>
            <person name="Pritham E.J."/>
            <person name="Richards T.A."/>
            <person name="Rocap G."/>
            <person name="Roy S.W."/>
            <person name="Sarai C."/>
            <person name="Schaack S."/>
            <person name="Shirato S."/>
            <person name="Slamovits C.H."/>
            <person name="Spencer D.F."/>
            <person name="Suzuki S."/>
            <person name="Worden A.Z."/>
            <person name="Zauner S."/>
            <person name="Barry K."/>
            <person name="Bell C."/>
            <person name="Bharti A.K."/>
            <person name="Crow J.A."/>
            <person name="Grimwood J."/>
            <person name="Kramer R."/>
            <person name="Lindquist E."/>
            <person name="Lucas S."/>
            <person name="Salamov A."/>
            <person name="McFadden G.I."/>
            <person name="Lane C.E."/>
            <person name="Keeling P.J."/>
            <person name="Gray M.W."/>
            <person name="Grigoriev I.V."/>
            <person name="Archibald J.M."/>
        </authorList>
    </citation>
    <scope>NUCLEOTIDE SEQUENCE</scope>
    <source>
        <strain evidence="10 12">CCMP2712</strain>
    </source>
</reference>
<keyword evidence="12" id="KW-1185">Reference proteome</keyword>
<evidence type="ECO:0000256" key="5">
    <source>
        <dbReference type="ARBA" id="ARBA00022694"/>
    </source>
</evidence>
<feature type="domain" description="tRNA/rRNA methyltransferase SpoU type" evidence="9">
    <location>
        <begin position="115"/>
        <end position="248"/>
    </location>
</feature>
<dbReference type="eggNOG" id="KOG0838">
    <property type="taxonomic scope" value="Eukaryota"/>
</dbReference>
<dbReference type="GO" id="GO:0000049">
    <property type="term" value="F:tRNA binding"/>
    <property type="evidence" value="ECO:0007669"/>
    <property type="project" value="UniProtKB-KW"/>
</dbReference>
<dbReference type="GO" id="GO:0002938">
    <property type="term" value="P:tRNA guanine ribose methylation"/>
    <property type="evidence" value="ECO:0007669"/>
    <property type="project" value="TreeGrafter"/>
</dbReference>
<dbReference type="Pfam" id="PF00588">
    <property type="entry name" value="SpoU_methylase"/>
    <property type="match status" value="1"/>
</dbReference>
<dbReference type="EMBL" id="JH992970">
    <property type="protein sequence ID" value="EKX53506.1"/>
    <property type="molecule type" value="Genomic_DNA"/>
</dbReference>
<keyword evidence="8" id="KW-0732">Signal</keyword>
<evidence type="ECO:0000313" key="10">
    <source>
        <dbReference type="EMBL" id="EKX53506.1"/>
    </source>
</evidence>
<dbReference type="GO" id="GO:0008173">
    <property type="term" value="F:RNA methyltransferase activity"/>
    <property type="evidence" value="ECO:0007669"/>
    <property type="project" value="InterPro"/>
</dbReference>
<feature type="region of interest" description="Disordered" evidence="7">
    <location>
        <begin position="66"/>
        <end position="94"/>
    </location>
</feature>
<evidence type="ECO:0000256" key="2">
    <source>
        <dbReference type="ARBA" id="ARBA00022603"/>
    </source>
</evidence>
<accession>L1JY54</accession>
<evidence type="ECO:0000259" key="9">
    <source>
        <dbReference type="Pfam" id="PF00588"/>
    </source>
</evidence>
<evidence type="ECO:0000256" key="1">
    <source>
        <dbReference type="ARBA" id="ARBA00022555"/>
    </source>
</evidence>
<proteinExistence type="predicted"/>
<dbReference type="RefSeq" id="XP_005840486.1">
    <property type="nucleotide sequence ID" value="XM_005840429.1"/>
</dbReference>
<organism evidence="10">
    <name type="scientific">Guillardia theta (strain CCMP2712)</name>
    <name type="common">Cryptophyte</name>
    <dbReference type="NCBI Taxonomy" id="905079"/>
    <lineage>
        <taxon>Eukaryota</taxon>
        <taxon>Cryptophyceae</taxon>
        <taxon>Pyrenomonadales</taxon>
        <taxon>Geminigeraceae</taxon>
        <taxon>Guillardia</taxon>
    </lineage>
</organism>
<keyword evidence="1" id="KW-0820">tRNA-binding</keyword>
<keyword evidence="6" id="KW-0694">RNA-binding</keyword>
<keyword evidence="3" id="KW-0808">Transferase</keyword>
<keyword evidence="2" id="KW-0489">Methyltransferase</keyword>
<dbReference type="OrthoDB" id="241340at2759"/>
<evidence type="ECO:0000256" key="4">
    <source>
        <dbReference type="ARBA" id="ARBA00022691"/>
    </source>
</evidence>
<name>L1JY54_GUITC</name>
<evidence type="ECO:0000313" key="12">
    <source>
        <dbReference type="Proteomes" id="UP000011087"/>
    </source>
</evidence>
<dbReference type="InterPro" id="IPR033671">
    <property type="entry name" value="TrmH"/>
</dbReference>
<reference evidence="11" key="3">
    <citation type="submission" date="2016-03" db="UniProtKB">
        <authorList>
            <consortium name="EnsemblProtists"/>
        </authorList>
    </citation>
    <scope>IDENTIFICATION</scope>
</reference>
<protein>
    <recommendedName>
        <fullName evidence="9">tRNA/rRNA methyltransferase SpoU type domain-containing protein</fullName>
    </recommendedName>
</protein>
<dbReference type="PaxDb" id="55529-EKX53506"/>
<sequence length="323" mass="36027">MATRSFHLLLSLLFFAELSFSCAAYMINAPLSSGIFSSASPARLRGIPRARAPPSSLANNLFMRRKRKGDQRSRWETRHVSDSVHAPQPAVDGMDAGQTRAAKIEAMAARRQSGLIVVLEDASDAHNAGAVIRSCDAFGVTEIWFVHNGIKEGTSMRPWVSARTFMSTKEALEELKEMGYSNVCTCFTQSSKSLYRCSLLQDKLALWVGNEFAGLSDVAISAADVELYIPMRGMIQSLNLSVAAAICLSEICRQRSQENDGERWTLSQEEQQKIAAAMQYRRRGFRENVSKEKRARMEKTWSYLVQQSTKVEGPLAHAEVKYE</sequence>
<gene>
    <name evidence="10" type="ORF">GUITHDRAFT_133205</name>
</gene>
<keyword evidence="5" id="KW-0819">tRNA processing</keyword>
<dbReference type="CDD" id="cd18092">
    <property type="entry name" value="SpoU-like_TrmH"/>
    <property type="match status" value="1"/>
</dbReference>
<dbReference type="PANTHER" id="PTHR43453:SF1">
    <property type="entry name" value="TRNA_RRNA METHYLTRANSFERASE SPOU TYPE DOMAIN-CONTAINING PROTEIN"/>
    <property type="match status" value="1"/>
</dbReference>
<keyword evidence="4" id="KW-0949">S-adenosyl-L-methionine</keyword>
<dbReference type="EnsemblProtists" id="EKX53506">
    <property type="protein sequence ID" value="EKX53506"/>
    <property type="gene ID" value="GUITHDRAFT_133205"/>
</dbReference>
<dbReference type="Gene3D" id="3.40.1280.10">
    <property type="match status" value="1"/>
</dbReference>
<dbReference type="Proteomes" id="UP000011087">
    <property type="component" value="Unassembled WGS sequence"/>
</dbReference>
<evidence type="ECO:0000256" key="6">
    <source>
        <dbReference type="ARBA" id="ARBA00022884"/>
    </source>
</evidence>
<dbReference type="InterPro" id="IPR029026">
    <property type="entry name" value="tRNA_m1G_MTases_N"/>
</dbReference>
<dbReference type="AlphaFoldDB" id="L1JY54"/>
<feature type="compositionally biased region" description="Basic and acidic residues" evidence="7">
    <location>
        <begin position="70"/>
        <end position="82"/>
    </location>
</feature>
<feature type="signal peptide" evidence="8">
    <location>
        <begin position="1"/>
        <end position="23"/>
    </location>
</feature>
<dbReference type="HOGENOM" id="CLU_861803_0_0_1"/>
<dbReference type="STRING" id="905079.L1JY54"/>